<name>A0AAN6Q6W8_9PEZI</name>
<organism evidence="2 3">
    <name type="scientific">Parathielavia hyrcaniae</name>
    <dbReference type="NCBI Taxonomy" id="113614"/>
    <lineage>
        <taxon>Eukaryota</taxon>
        <taxon>Fungi</taxon>
        <taxon>Dikarya</taxon>
        <taxon>Ascomycota</taxon>
        <taxon>Pezizomycotina</taxon>
        <taxon>Sordariomycetes</taxon>
        <taxon>Sordariomycetidae</taxon>
        <taxon>Sordariales</taxon>
        <taxon>Chaetomiaceae</taxon>
        <taxon>Parathielavia</taxon>
    </lineage>
</organism>
<sequence length="156" mass="16632">MAAINPLFRPSCLKGMLDENQLELDHPIVSAKLSVSEGNIVCTRNNSPAPHVLDTGGREVRLAAACLTARWEKKEKGSKQAGQREHAASRGYLTAPSREPEISYLHFKLAARERSPSSALGSLCGHAAGNLASLAGPDLPLAATRPLADRRDQADA</sequence>
<feature type="region of interest" description="Disordered" evidence="1">
    <location>
        <begin position="134"/>
        <end position="156"/>
    </location>
</feature>
<comment type="caution">
    <text evidence="2">The sequence shown here is derived from an EMBL/GenBank/DDBJ whole genome shotgun (WGS) entry which is preliminary data.</text>
</comment>
<reference evidence="2" key="2">
    <citation type="submission" date="2023-05" db="EMBL/GenBank/DDBJ databases">
        <authorList>
            <consortium name="Lawrence Berkeley National Laboratory"/>
            <person name="Steindorff A."/>
            <person name="Hensen N."/>
            <person name="Bonometti L."/>
            <person name="Westerberg I."/>
            <person name="Brannstrom I.O."/>
            <person name="Guillou S."/>
            <person name="Cros-Aarteil S."/>
            <person name="Calhoun S."/>
            <person name="Haridas S."/>
            <person name="Kuo A."/>
            <person name="Mondo S."/>
            <person name="Pangilinan J."/>
            <person name="Riley R."/>
            <person name="Labutti K."/>
            <person name="Andreopoulos B."/>
            <person name="Lipzen A."/>
            <person name="Chen C."/>
            <person name="Yanf M."/>
            <person name="Daum C."/>
            <person name="Ng V."/>
            <person name="Clum A."/>
            <person name="Ohm R."/>
            <person name="Martin F."/>
            <person name="Silar P."/>
            <person name="Natvig D."/>
            <person name="Lalanne C."/>
            <person name="Gautier V."/>
            <person name="Ament-Velasquez S.L."/>
            <person name="Kruys A."/>
            <person name="Hutchinson M.I."/>
            <person name="Powell A.J."/>
            <person name="Barry K."/>
            <person name="Miller A.N."/>
            <person name="Grigoriev I.V."/>
            <person name="Debuchy R."/>
            <person name="Gladieux P."/>
            <person name="Thoren M.H."/>
            <person name="Johannesson H."/>
        </authorList>
    </citation>
    <scope>NUCLEOTIDE SEQUENCE</scope>
    <source>
        <strain evidence="2">CBS 757.83</strain>
    </source>
</reference>
<protein>
    <submittedName>
        <fullName evidence="2">Uncharacterized protein</fullName>
    </submittedName>
</protein>
<gene>
    <name evidence="2" type="ORF">N658DRAFT_187037</name>
</gene>
<reference evidence="2" key="1">
    <citation type="journal article" date="2023" name="Mol. Phylogenet. Evol.">
        <title>Genome-scale phylogeny and comparative genomics of the fungal order Sordariales.</title>
        <authorList>
            <person name="Hensen N."/>
            <person name="Bonometti L."/>
            <person name="Westerberg I."/>
            <person name="Brannstrom I.O."/>
            <person name="Guillou S."/>
            <person name="Cros-Aarteil S."/>
            <person name="Calhoun S."/>
            <person name="Haridas S."/>
            <person name="Kuo A."/>
            <person name="Mondo S."/>
            <person name="Pangilinan J."/>
            <person name="Riley R."/>
            <person name="LaButti K."/>
            <person name="Andreopoulos B."/>
            <person name="Lipzen A."/>
            <person name="Chen C."/>
            <person name="Yan M."/>
            <person name="Daum C."/>
            <person name="Ng V."/>
            <person name="Clum A."/>
            <person name="Steindorff A."/>
            <person name="Ohm R.A."/>
            <person name="Martin F."/>
            <person name="Silar P."/>
            <person name="Natvig D.O."/>
            <person name="Lalanne C."/>
            <person name="Gautier V."/>
            <person name="Ament-Velasquez S.L."/>
            <person name="Kruys A."/>
            <person name="Hutchinson M.I."/>
            <person name="Powell A.J."/>
            <person name="Barry K."/>
            <person name="Miller A.N."/>
            <person name="Grigoriev I.V."/>
            <person name="Debuchy R."/>
            <person name="Gladieux P."/>
            <person name="Hiltunen Thoren M."/>
            <person name="Johannesson H."/>
        </authorList>
    </citation>
    <scope>NUCLEOTIDE SEQUENCE</scope>
    <source>
        <strain evidence="2">CBS 757.83</strain>
    </source>
</reference>
<accession>A0AAN6Q6W8</accession>
<dbReference type="EMBL" id="MU863626">
    <property type="protein sequence ID" value="KAK4104717.1"/>
    <property type="molecule type" value="Genomic_DNA"/>
</dbReference>
<feature type="compositionally biased region" description="Basic and acidic residues" evidence="1">
    <location>
        <begin position="73"/>
        <end position="88"/>
    </location>
</feature>
<proteinExistence type="predicted"/>
<evidence type="ECO:0000313" key="2">
    <source>
        <dbReference type="EMBL" id="KAK4104717.1"/>
    </source>
</evidence>
<keyword evidence="3" id="KW-1185">Reference proteome</keyword>
<feature type="compositionally biased region" description="Basic and acidic residues" evidence="1">
    <location>
        <begin position="147"/>
        <end position="156"/>
    </location>
</feature>
<dbReference type="AlphaFoldDB" id="A0AAN6Q6W8"/>
<evidence type="ECO:0000313" key="3">
    <source>
        <dbReference type="Proteomes" id="UP001305647"/>
    </source>
</evidence>
<dbReference type="Proteomes" id="UP001305647">
    <property type="component" value="Unassembled WGS sequence"/>
</dbReference>
<evidence type="ECO:0000256" key="1">
    <source>
        <dbReference type="SAM" id="MobiDB-lite"/>
    </source>
</evidence>
<feature type="region of interest" description="Disordered" evidence="1">
    <location>
        <begin position="73"/>
        <end position="94"/>
    </location>
</feature>